<reference evidence="3 4" key="1">
    <citation type="submission" date="2018-04" db="EMBL/GenBank/DDBJ databases">
        <authorList>
            <person name="Zhang X."/>
            <person name="Yuan J."/>
            <person name="Li F."/>
            <person name="Xiang J."/>
        </authorList>
    </citation>
    <scope>NUCLEOTIDE SEQUENCE [LARGE SCALE GENOMIC DNA]</scope>
    <source>
        <tissue evidence="3">Muscle</tissue>
    </source>
</reference>
<reference evidence="3 4" key="2">
    <citation type="submission" date="2019-01" db="EMBL/GenBank/DDBJ databases">
        <title>The decoding of complex shrimp genome reveals the adaptation for benthos swimmer, frequently molting mechanism and breeding impact on genome.</title>
        <authorList>
            <person name="Sun Y."/>
            <person name="Gao Y."/>
            <person name="Yu Y."/>
        </authorList>
    </citation>
    <scope>NUCLEOTIDE SEQUENCE [LARGE SCALE GENOMIC DNA]</scope>
    <source>
        <tissue evidence="3">Muscle</tissue>
    </source>
</reference>
<sequence length="274" mass="32096">MIQLLESLQKDVHSFIHQKPIIKDGPDVQLLKDSLHSKELELDRLSSNQEKLQEKVRFQSANLERLQQAELHHQQTIESLSRDLKEAQSTLREKDERIHEVTLKTASQNDDSSRIRQENFRLSSENGKLSALLQAEQHQRQWYEGELHGLKEAKDISEARVQELIQLLQMPRQQPPMLRTPPTGRDNDDDSLADKKKEIRKLEEEKLEAENQYKEECSRAQRLELRLRETEAELGLKEIPKVNLRSSSGRPRTVLHSSSKVFRKLHNIKNLYRI</sequence>
<organism evidence="3 4">
    <name type="scientific">Penaeus vannamei</name>
    <name type="common">Whiteleg shrimp</name>
    <name type="synonym">Litopenaeus vannamei</name>
    <dbReference type="NCBI Taxonomy" id="6689"/>
    <lineage>
        <taxon>Eukaryota</taxon>
        <taxon>Metazoa</taxon>
        <taxon>Ecdysozoa</taxon>
        <taxon>Arthropoda</taxon>
        <taxon>Crustacea</taxon>
        <taxon>Multicrustacea</taxon>
        <taxon>Malacostraca</taxon>
        <taxon>Eumalacostraca</taxon>
        <taxon>Eucarida</taxon>
        <taxon>Decapoda</taxon>
        <taxon>Dendrobranchiata</taxon>
        <taxon>Penaeoidea</taxon>
        <taxon>Penaeidae</taxon>
        <taxon>Penaeus</taxon>
    </lineage>
</organism>
<evidence type="ECO:0000313" key="4">
    <source>
        <dbReference type="Proteomes" id="UP000283509"/>
    </source>
</evidence>
<dbReference type="AlphaFoldDB" id="A0A423SYV5"/>
<keyword evidence="4" id="KW-1185">Reference proteome</keyword>
<gene>
    <name evidence="3" type="ORF">C7M84_012373</name>
</gene>
<evidence type="ECO:0000256" key="1">
    <source>
        <dbReference type="SAM" id="Coils"/>
    </source>
</evidence>
<proteinExistence type="predicted"/>
<dbReference type="EMBL" id="QCYY01002564">
    <property type="protein sequence ID" value="ROT69425.1"/>
    <property type="molecule type" value="Genomic_DNA"/>
</dbReference>
<accession>A0A423SYV5</accession>
<comment type="caution">
    <text evidence="3">The sequence shown here is derived from an EMBL/GenBank/DDBJ whole genome shotgun (WGS) entry which is preliminary data.</text>
</comment>
<evidence type="ECO:0000256" key="2">
    <source>
        <dbReference type="SAM" id="MobiDB-lite"/>
    </source>
</evidence>
<feature type="coiled-coil region" evidence="1">
    <location>
        <begin position="28"/>
        <end position="104"/>
    </location>
</feature>
<dbReference type="OrthoDB" id="6362414at2759"/>
<feature type="compositionally biased region" description="Low complexity" evidence="2">
    <location>
        <begin position="172"/>
        <end position="183"/>
    </location>
</feature>
<evidence type="ECO:0000313" key="3">
    <source>
        <dbReference type="EMBL" id="ROT69425.1"/>
    </source>
</evidence>
<name>A0A423SYV5_PENVA</name>
<keyword evidence="1" id="KW-0175">Coiled coil</keyword>
<feature type="region of interest" description="Disordered" evidence="2">
    <location>
        <begin position="172"/>
        <end position="192"/>
    </location>
</feature>
<dbReference type="Proteomes" id="UP000283509">
    <property type="component" value="Unassembled WGS sequence"/>
</dbReference>
<protein>
    <submittedName>
        <fullName evidence="3">Uncharacterized protein</fullName>
    </submittedName>
</protein>